<sequence>MHDDPEPPDEPAVFSTSGSPIVVHWPVPSSLDRWWDTVMALDSPTRPDGPADRRERL</sequence>
<dbReference type="AlphaFoldDB" id="A0A7G1KLF9"/>
<dbReference type="GeneID" id="80348377"/>
<name>A0A7G1KLF9_9NOCA</name>
<accession>A0A7G1KLF9</accession>
<dbReference type="KEGG" id="nwl:NWFMUON74_38690"/>
<evidence type="ECO:0000313" key="2">
    <source>
        <dbReference type="EMBL" id="BCK56097.1"/>
    </source>
</evidence>
<reference evidence="2 3" key="1">
    <citation type="submission" date="2020-08" db="EMBL/GenBank/DDBJ databases">
        <title>Genome Sequencing of Nocardia wallacei strain FMUON74 and assembly.</title>
        <authorList>
            <person name="Toyokawa M."/>
            <person name="Uesaka K."/>
        </authorList>
    </citation>
    <scope>NUCLEOTIDE SEQUENCE [LARGE SCALE GENOMIC DNA]</scope>
    <source>
        <strain evidence="2 3">FMUON74</strain>
    </source>
</reference>
<dbReference type="EMBL" id="AP023396">
    <property type="protein sequence ID" value="BCK56097.1"/>
    <property type="molecule type" value="Genomic_DNA"/>
</dbReference>
<dbReference type="Proteomes" id="UP000516173">
    <property type="component" value="Chromosome"/>
</dbReference>
<evidence type="ECO:0000256" key="1">
    <source>
        <dbReference type="SAM" id="MobiDB-lite"/>
    </source>
</evidence>
<organism evidence="2 3">
    <name type="scientific">Nocardia wallacei</name>
    <dbReference type="NCBI Taxonomy" id="480035"/>
    <lineage>
        <taxon>Bacteria</taxon>
        <taxon>Bacillati</taxon>
        <taxon>Actinomycetota</taxon>
        <taxon>Actinomycetes</taxon>
        <taxon>Mycobacteriales</taxon>
        <taxon>Nocardiaceae</taxon>
        <taxon>Nocardia</taxon>
    </lineage>
</organism>
<proteinExistence type="predicted"/>
<feature type="region of interest" description="Disordered" evidence="1">
    <location>
        <begin position="1"/>
        <end position="20"/>
    </location>
</feature>
<gene>
    <name evidence="2" type="ORF">NWFMUON74_38690</name>
</gene>
<keyword evidence="3" id="KW-1185">Reference proteome</keyword>
<protein>
    <submittedName>
        <fullName evidence="2">Uncharacterized protein</fullName>
    </submittedName>
</protein>
<dbReference type="RefSeq" id="WP_187683239.1">
    <property type="nucleotide sequence ID" value="NZ_AP023396.1"/>
</dbReference>
<evidence type="ECO:0000313" key="3">
    <source>
        <dbReference type="Proteomes" id="UP000516173"/>
    </source>
</evidence>